<evidence type="ECO:0000313" key="1">
    <source>
        <dbReference type="EMBL" id="NHO34234.1"/>
    </source>
</evidence>
<keyword evidence="2" id="KW-1185">Reference proteome</keyword>
<dbReference type="InterPro" id="IPR013481">
    <property type="entry name" value="NarM"/>
</dbReference>
<comment type="caution">
    <text evidence="1">The sequence shown here is derived from an EMBL/GenBank/DDBJ whole genome shotgun (WGS) entry which is preliminary data.</text>
</comment>
<organism evidence="1 2">
    <name type="scientific">Acetobacter fallax</name>
    <dbReference type="NCBI Taxonomy" id="1737473"/>
    <lineage>
        <taxon>Bacteria</taxon>
        <taxon>Pseudomonadati</taxon>
        <taxon>Pseudomonadota</taxon>
        <taxon>Alphaproteobacteria</taxon>
        <taxon>Acetobacterales</taxon>
        <taxon>Acetobacteraceae</taxon>
        <taxon>Acetobacter</taxon>
    </lineage>
</organism>
<gene>
    <name evidence="1" type="ORF">GOB84_17185</name>
</gene>
<protein>
    <submittedName>
        <fullName evidence="1">Uncharacterized protein</fullName>
    </submittedName>
</protein>
<sequence length="129" mass="15321">MRETHLFRFEMDFADTLRCIPMVVRMKLDLCGVKLSLRQWSHFTVAERRDLIKYPVTSLNERAAYHALLLHLIRTQTGEEPKFLQDVNSEVWEMGWLPSSPHGIAMCQNGRWKKRLRERTADEGYSDRR</sequence>
<dbReference type="Pfam" id="PF09655">
    <property type="entry name" value="Nitr_red_assoc"/>
    <property type="match status" value="1"/>
</dbReference>
<dbReference type="Proteomes" id="UP000615326">
    <property type="component" value="Unassembled WGS sequence"/>
</dbReference>
<dbReference type="EMBL" id="WOSW01000062">
    <property type="protein sequence ID" value="NHO34234.1"/>
    <property type="molecule type" value="Genomic_DNA"/>
</dbReference>
<feature type="non-terminal residue" evidence="1">
    <location>
        <position position="129"/>
    </location>
</feature>
<reference evidence="1 2" key="1">
    <citation type="journal article" date="2020" name="Int. J. Syst. Evol. Microbiol.">
        <title>Novel acetic acid bacteria from cider fermentations: Acetobacter conturbans sp. nov. and Acetobacter fallax sp. nov.</title>
        <authorList>
            <person name="Sombolestani A.S."/>
            <person name="Cleenwerck I."/>
            <person name="Cnockaert M."/>
            <person name="Borremans W."/>
            <person name="Wieme A.D."/>
            <person name="De Vuyst L."/>
            <person name="Vandamme P."/>
        </authorList>
    </citation>
    <scope>NUCLEOTIDE SEQUENCE [LARGE SCALE GENOMIC DNA]</scope>
    <source>
        <strain evidence="1 2">LMG 1637</strain>
    </source>
</reference>
<accession>A0ABX0KCS5</accession>
<proteinExistence type="predicted"/>
<evidence type="ECO:0000313" key="2">
    <source>
        <dbReference type="Proteomes" id="UP000615326"/>
    </source>
</evidence>
<name>A0ABX0KCS5_9PROT</name>
<dbReference type="RefSeq" id="WP_242011680.1">
    <property type="nucleotide sequence ID" value="NZ_WOSW01000062.1"/>
</dbReference>